<dbReference type="InterPro" id="IPR002347">
    <property type="entry name" value="SDR_fam"/>
</dbReference>
<gene>
    <name evidence="3" type="ORF">B0H63DRAFT_467818</name>
</gene>
<evidence type="ECO:0000256" key="1">
    <source>
        <dbReference type="ARBA" id="ARBA00006484"/>
    </source>
</evidence>
<accession>A0AAE0NS01</accession>
<dbReference type="SUPFAM" id="SSF51735">
    <property type="entry name" value="NAD(P)-binding Rossmann-fold domains"/>
    <property type="match status" value="1"/>
</dbReference>
<comment type="similarity">
    <text evidence="1">Belongs to the short-chain dehydrogenases/reductases (SDR) family.</text>
</comment>
<dbReference type="CDD" id="cd05233">
    <property type="entry name" value="SDR_c"/>
    <property type="match status" value="1"/>
</dbReference>
<dbReference type="PANTHER" id="PTHR43669:SF3">
    <property type="entry name" value="ALCOHOL DEHYDROGENASE, PUTATIVE (AFU_ORTHOLOGUE AFUA_3G03445)-RELATED"/>
    <property type="match status" value="1"/>
</dbReference>
<organism evidence="3 4">
    <name type="scientific">Podospora didyma</name>
    <dbReference type="NCBI Taxonomy" id="330526"/>
    <lineage>
        <taxon>Eukaryota</taxon>
        <taxon>Fungi</taxon>
        <taxon>Dikarya</taxon>
        <taxon>Ascomycota</taxon>
        <taxon>Pezizomycotina</taxon>
        <taxon>Sordariomycetes</taxon>
        <taxon>Sordariomycetidae</taxon>
        <taxon>Sordariales</taxon>
        <taxon>Podosporaceae</taxon>
        <taxon>Podospora</taxon>
    </lineage>
</organism>
<evidence type="ECO:0000256" key="2">
    <source>
        <dbReference type="ARBA" id="ARBA00023002"/>
    </source>
</evidence>
<dbReference type="PANTHER" id="PTHR43669">
    <property type="entry name" value="5-KETO-D-GLUCONATE 5-REDUCTASE"/>
    <property type="match status" value="1"/>
</dbReference>
<dbReference type="Gene3D" id="3.40.50.720">
    <property type="entry name" value="NAD(P)-binding Rossmann-like Domain"/>
    <property type="match status" value="1"/>
</dbReference>
<dbReference type="Proteomes" id="UP001285441">
    <property type="component" value="Unassembled WGS sequence"/>
</dbReference>
<dbReference type="AlphaFoldDB" id="A0AAE0NS01"/>
<keyword evidence="2" id="KW-0560">Oxidoreductase</keyword>
<name>A0AAE0NS01_9PEZI</name>
<dbReference type="Pfam" id="PF00106">
    <property type="entry name" value="adh_short"/>
    <property type="match status" value="1"/>
</dbReference>
<protein>
    <recommendedName>
        <fullName evidence="5">NAD(P)-binding protein</fullName>
    </recommendedName>
</protein>
<keyword evidence="4" id="KW-1185">Reference proteome</keyword>
<sequence length="249" mass="26548">MGSLSPQQDNSKTLLVLGAGPGIGRSVTSLFASRGRYANVVLIARRAAQLAIEKKYLQSAAVGHNIRVETYDVDLADTAALSAALDNAEAALGGTKPEAIFFNAARVLPSAFFSHPVEDIEYDLKICVSALYNISARYMAHLVGLAQAEADTTTSRSRPALIVTSSALPHHPIPQLFALSLVKAAQRNLVHSLHLTYADQGVHVGVINVGGGPVSPVHETWNPSNIADRAWEWFDGAARSGKPSFEVEI</sequence>
<evidence type="ECO:0000313" key="3">
    <source>
        <dbReference type="EMBL" id="KAK3386459.1"/>
    </source>
</evidence>
<evidence type="ECO:0008006" key="5">
    <source>
        <dbReference type="Google" id="ProtNLM"/>
    </source>
</evidence>
<proteinExistence type="inferred from homology"/>
<reference evidence="3" key="2">
    <citation type="submission" date="2023-06" db="EMBL/GenBank/DDBJ databases">
        <authorList>
            <consortium name="Lawrence Berkeley National Laboratory"/>
            <person name="Haridas S."/>
            <person name="Hensen N."/>
            <person name="Bonometti L."/>
            <person name="Westerberg I."/>
            <person name="Brannstrom I.O."/>
            <person name="Guillou S."/>
            <person name="Cros-Aarteil S."/>
            <person name="Calhoun S."/>
            <person name="Kuo A."/>
            <person name="Mondo S."/>
            <person name="Pangilinan J."/>
            <person name="Riley R."/>
            <person name="LaButti K."/>
            <person name="Andreopoulos B."/>
            <person name="Lipzen A."/>
            <person name="Chen C."/>
            <person name="Yanf M."/>
            <person name="Daum C."/>
            <person name="Ng V."/>
            <person name="Clum A."/>
            <person name="Steindorff A."/>
            <person name="Ohm R."/>
            <person name="Martin F."/>
            <person name="Silar P."/>
            <person name="Natvig D."/>
            <person name="Lalanne C."/>
            <person name="Gautier V."/>
            <person name="Ament-velasquez S.L."/>
            <person name="Kruys A."/>
            <person name="Hutchinson M.I."/>
            <person name="Powell A.J."/>
            <person name="Barry K."/>
            <person name="Miller A.N."/>
            <person name="Grigoriev I.V."/>
            <person name="Debuchy R."/>
            <person name="Gladieux P."/>
            <person name="Thoren M.H."/>
            <person name="Johannesson H."/>
        </authorList>
    </citation>
    <scope>NUCLEOTIDE SEQUENCE</scope>
    <source>
        <strain evidence="3">CBS 232.78</strain>
    </source>
</reference>
<dbReference type="InterPro" id="IPR036291">
    <property type="entry name" value="NAD(P)-bd_dom_sf"/>
</dbReference>
<dbReference type="GO" id="GO:0016491">
    <property type="term" value="F:oxidoreductase activity"/>
    <property type="evidence" value="ECO:0007669"/>
    <property type="project" value="UniProtKB-KW"/>
</dbReference>
<reference evidence="3" key="1">
    <citation type="journal article" date="2023" name="Mol. Phylogenet. Evol.">
        <title>Genome-scale phylogeny and comparative genomics of the fungal order Sordariales.</title>
        <authorList>
            <person name="Hensen N."/>
            <person name="Bonometti L."/>
            <person name="Westerberg I."/>
            <person name="Brannstrom I.O."/>
            <person name="Guillou S."/>
            <person name="Cros-Aarteil S."/>
            <person name="Calhoun S."/>
            <person name="Haridas S."/>
            <person name="Kuo A."/>
            <person name="Mondo S."/>
            <person name="Pangilinan J."/>
            <person name="Riley R."/>
            <person name="LaButti K."/>
            <person name="Andreopoulos B."/>
            <person name="Lipzen A."/>
            <person name="Chen C."/>
            <person name="Yan M."/>
            <person name="Daum C."/>
            <person name="Ng V."/>
            <person name="Clum A."/>
            <person name="Steindorff A."/>
            <person name="Ohm R.A."/>
            <person name="Martin F."/>
            <person name="Silar P."/>
            <person name="Natvig D.O."/>
            <person name="Lalanne C."/>
            <person name="Gautier V."/>
            <person name="Ament-Velasquez S.L."/>
            <person name="Kruys A."/>
            <person name="Hutchinson M.I."/>
            <person name="Powell A.J."/>
            <person name="Barry K."/>
            <person name="Miller A.N."/>
            <person name="Grigoriev I.V."/>
            <person name="Debuchy R."/>
            <person name="Gladieux P."/>
            <person name="Hiltunen Thoren M."/>
            <person name="Johannesson H."/>
        </authorList>
    </citation>
    <scope>NUCLEOTIDE SEQUENCE</scope>
    <source>
        <strain evidence="3">CBS 232.78</strain>
    </source>
</reference>
<dbReference type="EMBL" id="JAULSW010000003">
    <property type="protein sequence ID" value="KAK3386459.1"/>
    <property type="molecule type" value="Genomic_DNA"/>
</dbReference>
<evidence type="ECO:0000313" key="4">
    <source>
        <dbReference type="Proteomes" id="UP001285441"/>
    </source>
</evidence>
<comment type="caution">
    <text evidence="3">The sequence shown here is derived from an EMBL/GenBank/DDBJ whole genome shotgun (WGS) entry which is preliminary data.</text>
</comment>